<proteinExistence type="predicted"/>
<protein>
    <recommendedName>
        <fullName evidence="4">DUF885 domain-containing protein</fullName>
    </recommendedName>
</protein>
<feature type="region of interest" description="Disordered" evidence="1">
    <location>
        <begin position="393"/>
        <end position="418"/>
    </location>
</feature>
<comment type="caution">
    <text evidence="2">The sequence shown here is derived from an EMBL/GenBank/DDBJ whole genome shotgun (WGS) entry which is preliminary data.</text>
</comment>
<sequence length="418" mass="45022">MPLARLLRATTELALRLDRLRPGVLDGPAPDPGLAHRVGNEARPDPRDLVADAERLGREAAASGLPRVRRHYLEAIVAALDCQARLLAGERIGYLEQVRAMFGVTPSRPDPDRYREVHRRLGALLPGRGPVAERMRAYREADVVVPARLGPAVHAVTAELRRWTHDELGLPADEHAAVELVGERPWTAFTRHHGGFRSRISISTAAGVRAGSLLPLLAHEVYPGHHTQYCRAGIAAARHPELSLRLVHAPHAVIAEGAAEVAASVLPGPGWGAVAQRALAGAGVRIDGGLAERIETELDLLGRVRLDVALLRHVDGAGPDEVTAYLARWLLVSDQRARRILGFLDHPQWRAYPVTYAEGAPLVRAWLAAHPSGPVTGLRDLLDTPVLPADLVTDGGDTVRNGSGPAVLTGTPHAHPQY</sequence>
<keyword evidence="3" id="KW-1185">Reference proteome</keyword>
<gene>
    <name evidence="2" type="ORF">JOF36_006583</name>
</gene>
<organism evidence="2 3">
    <name type="scientific">Pseudonocardia parietis</name>
    <dbReference type="NCBI Taxonomy" id="570936"/>
    <lineage>
        <taxon>Bacteria</taxon>
        <taxon>Bacillati</taxon>
        <taxon>Actinomycetota</taxon>
        <taxon>Actinomycetes</taxon>
        <taxon>Pseudonocardiales</taxon>
        <taxon>Pseudonocardiaceae</taxon>
        <taxon>Pseudonocardia</taxon>
    </lineage>
</organism>
<evidence type="ECO:0008006" key="4">
    <source>
        <dbReference type="Google" id="ProtNLM"/>
    </source>
</evidence>
<evidence type="ECO:0000313" key="3">
    <source>
        <dbReference type="Proteomes" id="UP001519295"/>
    </source>
</evidence>
<dbReference type="RefSeq" id="WP_210034476.1">
    <property type="nucleotide sequence ID" value="NZ_JAGINU010000001.1"/>
</dbReference>
<name>A0ABS4W3U5_9PSEU</name>
<dbReference type="EMBL" id="JAGINU010000001">
    <property type="protein sequence ID" value="MBP2370887.1"/>
    <property type="molecule type" value="Genomic_DNA"/>
</dbReference>
<reference evidence="2 3" key="1">
    <citation type="submission" date="2021-03" db="EMBL/GenBank/DDBJ databases">
        <title>Sequencing the genomes of 1000 actinobacteria strains.</title>
        <authorList>
            <person name="Klenk H.-P."/>
        </authorList>
    </citation>
    <scope>NUCLEOTIDE SEQUENCE [LARGE SCALE GENOMIC DNA]</scope>
    <source>
        <strain evidence="2 3">DSM 45256</strain>
    </source>
</reference>
<accession>A0ABS4W3U5</accession>
<dbReference type="Proteomes" id="UP001519295">
    <property type="component" value="Unassembled WGS sequence"/>
</dbReference>
<evidence type="ECO:0000313" key="2">
    <source>
        <dbReference type="EMBL" id="MBP2370887.1"/>
    </source>
</evidence>
<evidence type="ECO:0000256" key="1">
    <source>
        <dbReference type="SAM" id="MobiDB-lite"/>
    </source>
</evidence>
<feature type="region of interest" description="Disordered" evidence="1">
    <location>
        <begin position="26"/>
        <end position="46"/>
    </location>
</feature>